<keyword evidence="1 3" id="KW-0378">Hydrolase</keyword>
<dbReference type="Gene3D" id="3.40.50.1820">
    <property type="entry name" value="alpha/beta hydrolase"/>
    <property type="match status" value="1"/>
</dbReference>
<protein>
    <submittedName>
        <fullName evidence="3">Alpha/beta hydrolase fold-3 domain-containing protein</fullName>
    </submittedName>
</protein>
<dbReference type="Pfam" id="PF07859">
    <property type="entry name" value="Abhydrolase_3"/>
    <property type="match status" value="1"/>
</dbReference>
<evidence type="ECO:0000256" key="1">
    <source>
        <dbReference type="ARBA" id="ARBA00022801"/>
    </source>
</evidence>
<dbReference type="PANTHER" id="PTHR48081">
    <property type="entry name" value="AB HYDROLASE SUPERFAMILY PROTEIN C4A8.06C"/>
    <property type="match status" value="1"/>
</dbReference>
<dbReference type="AlphaFoldDB" id="A0A6A6RWM7"/>
<dbReference type="EMBL" id="MU006788">
    <property type="protein sequence ID" value="KAF2638853.1"/>
    <property type="molecule type" value="Genomic_DNA"/>
</dbReference>
<evidence type="ECO:0000313" key="4">
    <source>
        <dbReference type="Proteomes" id="UP000799753"/>
    </source>
</evidence>
<dbReference type="InterPro" id="IPR050300">
    <property type="entry name" value="GDXG_lipolytic_enzyme"/>
</dbReference>
<dbReference type="InterPro" id="IPR029058">
    <property type="entry name" value="AB_hydrolase_fold"/>
</dbReference>
<evidence type="ECO:0000259" key="2">
    <source>
        <dbReference type="Pfam" id="PF07859"/>
    </source>
</evidence>
<organism evidence="3 4">
    <name type="scientific">Massarina eburnea CBS 473.64</name>
    <dbReference type="NCBI Taxonomy" id="1395130"/>
    <lineage>
        <taxon>Eukaryota</taxon>
        <taxon>Fungi</taxon>
        <taxon>Dikarya</taxon>
        <taxon>Ascomycota</taxon>
        <taxon>Pezizomycotina</taxon>
        <taxon>Dothideomycetes</taxon>
        <taxon>Pleosporomycetidae</taxon>
        <taxon>Pleosporales</taxon>
        <taxon>Massarineae</taxon>
        <taxon>Massarinaceae</taxon>
        <taxon>Massarina</taxon>
    </lineage>
</organism>
<accession>A0A6A6RWM7</accession>
<dbReference type="Proteomes" id="UP000799753">
    <property type="component" value="Unassembled WGS sequence"/>
</dbReference>
<feature type="domain" description="Alpha/beta hydrolase fold-3" evidence="2">
    <location>
        <begin position="93"/>
        <end position="321"/>
    </location>
</feature>
<name>A0A6A6RWM7_9PLEO</name>
<dbReference type="SUPFAM" id="SSF53474">
    <property type="entry name" value="alpha/beta-Hydrolases"/>
    <property type="match status" value="1"/>
</dbReference>
<dbReference type="OrthoDB" id="408631at2759"/>
<proteinExistence type="predicted"/>
<gene>
    <name evidence="3" type="ORF">P280DRAFT_64112</name>
</gene>
<sequence length="362" mass="39110">MCDFSQYGGRSEDWLAVEKTLPANTFDLSKDAVELKNIVNSTREEASAGVLKTLAPQLKIETYDIPTRDGSSIQARSYRPLSKPESEKLAVCLYFHGGGFIFGTLSGEDAACSSLALKSGIVVLNVNYRHTPEHIFPTAWLDAQDSFAWLHANISVPTINGDASKVVVGGVSAGGQLTASLVLEKHLGKSEVLKGLPEIAGQILIIPALATMTTYNDGPQKKMKSPEISSYKENENAPVLPLKTCEYFTSYLKIESPPAFNDTKLNIANATTEDAKGLPPTVFGIAGLDPLRDEGLLYAKTLAEAGVPTDIRLFKGVPHGFRRYGTALKASAEWDRAFEEGVLWAIGKPQATGKFDVKVVCE</sequence>
<dbReference type="PANTHER" id="PTHR48081:SF8">
    <property type="entry name" value="ALPHA_BETA HYDROLASE FOLD-3 DOMAIN-CONTAINING PROTEIN-RELATED"/>
    <property type="match status" value="1"/>
</dbReference>
<keyword evidence="4" id="KW-1185">Reference proteome</keyword>
<dbReference type="GO" id="GO:0016787">
    <property type="term" value="F:hydrolase activity"/>
    <property type="evidence" value="ECO:0007669"/>
    <property type="project" value="UniProtKB-KW"/>
</dbReference>
<evidence type="ECO:0000313" key="3">
    <source>
        <dbReference type="EMBL" id="KAF2638853.1"/>
    </source>
</evidence>
<dbReference type="InterPro" id="IPR013094">
    <property type="entry name" value="AB_hydrolase_3"/>
</dbReference>
<reference evidence="3" key="1">
    <citation type="journal article" date="2020" name="Stud. Mycol.">
        <title>101 Dothideomycetes genomes: a test case for predicting lifestyles and emergence of pathogens.</title>
        <authorList>
            <person name="Haridas S."/>
            <person name="Albert R."/>
            <person name="Binder M."/>
            <person name="Bloem J."/>
            <person name="Labutti K."/>
            <person name="Salamov A."/>
            <person name="Andreopoulos B."/>
            <person name="Baker S."/>
            <person name="Barry K."/>
            <person name="Bills G."/>
            <person name="Bluhm B."/>
            <person name="Cannon C."/>
            <person name="Castanera R."/>
            <person name="Culley D."/>
            <person name="Daum C."/>
            <person name="Ezra D."/>
            <person name="Gonzalez J."/>
            <person name="Henrissat B."/>
            <person name="Kuo A."/>
            <person name="Liang C."/>
            <person name="Lipzen A."/>
            <person name="Lutzoni F."/>
            <person name="Magnuson J."/>
            <person name="Mondo S."/>
            <person name="Nolan M."/>
            <person name="Ohm R."/>
            <person name="Pangilinan J."/>
            <person name="Park H.-J."/>
            <person name="Ramirez L."/>
            <person name="Alfaro M."/>
            <person name="Sun H."/>
            <person name="Tritt A."/>
            <person name="Yoshinaga Y."/>
            <person name="Zwiers L.-H."/>
            <person name="Turgeon B."/>
            <person name="Goodwin S."/>
            <person name="Spatafora J."/>
            <person name="Crous P."/>
            <person name="Grigoriev I."/>
        </authorList>
    </citation>
    <scope>NUCLEOTIDE SEQUENCE</scope>
    <source>
        <strain evidence="3">CBS 473.64</strain>
    </source>
</reference>